<keyword evidence="3" id="KW-1185">Reference proteome</keyword>
<protein>
    <submittedName>
        <fullName evidence="2">Uncharacterized protein</fullName>
    </submittedName>
</protein>
<feature type="compositionally biased region" description="Polar residues" evidence="1">
    <location>
        <begin position="1"/>
        <end position="12"/>
    </location>
</feature>
<reference evidence="2" key="1">
    <citation type="journal article" date="2021" name="Nat. Commun.">
        <title>Genetic determinants of endophytism in the Arabidopsis root mycobiome.</title>
        <authorList>
            <person name="Mesny F."/>
            <person name="Miyauchi S."/>
            <person name="Thiergart T."/>
            <person name="Pickel B."/>
            <person name="Atanasova L."/>
            <person name="Karlsson M."/>
            <person name="Huettel B."/>
            <person name="Barry K.W."/>
            <person name="Haridas S."/>
            <person name="Chen C."/>
            <person name="Bauer D."/>
            <person name="Andreopoulos W."/>
            <person name="Pangilinan J."/>
            <person name="LaButti K."/>
            <person name="Riley R."/>
            <person name="Lipzen A."/>
            <person name="Clum A."/>
            <person name="Drula E."/>
            <person name="Henrissat B."/>
            <person name="Kohler A."/>
            <person name="Grigoriev I.V."/>
            <person name="Martin F.M."/>
            <person name="Hacquard S."/>
        </authorList>
    </citation>
    <scope>NUCLEOTIDE SEQUENCE</scope>
    <source>
        <strain evidence="2">MPI-CAGE-AT-0147</strain>
    </source>
</reference>
<dbReference type="Proteomes" id="UP000738349">
    <property type="component" value="Unassembled WGS sequence"/>
</dbReference>
<evidence type="ECO:0000313" key="3">
    <source>
        <dbReference type="Proteomes" id="UP000738349"/>
    </source>
</evidence>
<sequence length="271" mass="30324">MNDSDYSSSTALTPHRSKSDAAKGRFAVTVNPRPPLQIIDKPIPDSLYGRFIDFKKLCTEAIWKAISSRLHRNPGDISMKLRYMGENEQDTRQYIVVQCKKRVSRKIKKFFDEPGVKEALGHGFQVHFIDSDLIRLTDTQTVMVYGQEQSWPNRERSICATTIDLVLGNESRRAALGGMIVVKMATEKLFYGLTAEHPLASLCPDISDDASDQSDDQMDSEDDASDEDYVPIQVAASTEDSLFTEIDNTRDMIVVGQVAADSFRSSKDDAN</sequence>
<name>A0A9P9ERQ7_9HYPO</name>
<dbReference type="AlphaFoldDB" id="A0A9P9ERQ7"/>
<evidence type="ECO:0000256" key="1">
    <source>
        <dbReference type="SAM" id="MobiDB-lite"/>
    </source>
</evidence>
<proteinExistence type="predicted"/>
<comment type="caution">
    <text evidence="2">The sequence shown here is derived from an EMBL/GenBank/DDBJ whole genome shotgun (WGS) entry which is preliminary data.</text>
</comment>
<dbReference type="OrthoDB" id="5865767at2759"/>
<accession>A0A9P9ERQ7</accession>
<feature type="region of interest" description="Disordered" evidence="1">
    <location>
        <begin position="204"/>
        <end position="229"/>
    </location>
</feature>
<feature type="compositionally biased region" description="Acidic residues" evidence="1">
    <location>
        <begin position="206"/>
        <end position="229"/>
    </location>
</feature>
<evidence type="ECO:0000313" key="2">
    <source>
        <dbReference type="EMBL" id="KAH7141927.1"/>
    </source>
</evidence>
<dbReference type="EMBL" id="JAGMUV010000010">
    <property type="protein sequence ID" value="KAH7141927.1"/>
    <property type="molecule type" value="Genomic_DNA"/>
</dbReference>
<gene>
    <name evidence="2" type="ORF">EDB81DRAFT_884983</name>
</gene>
<feature type="region of interest" description="Disordered" evidence="1">
    <location>
        <begin position="1"/>
        <end position="25"/>
    </location>
</feature>
<organism evidence="2 3">
    <name type="scientific">Dactylonectria macrodidyma</name>
    <dbReference type="NCBI Taxonomy" id="307937"/>
    <lineage>
        <taxon>Eukaryota</taxon>
        <taxon>Fungi</taxon>
        <taxon>Dikarya</taxon>
        <taxon>Ascomycota</taxon>
        <taxon>Pezizomycotina</taxon>
        <taxon>Sordariomycetes</taxon>
        <taxon>Hypocreomycetidae</taxon>
        <taxon>Hypocreales</taxon>
        <taxon>Nectriaceae</taxon>
        <taxon>Dactylonectria</taxon>
    </lineage>
</organism>